<keyword evidence="2" id="KW-0418">Kinase</keyword>
<dbReference type="PANTHER" id="PTHR24042:SF0">
    <property type="entry name" value="PROTEIN KINASE C-BINDING PROTEIN NELL2"/>
    <property type="match status" value="1"/>
</dbReference>
<name>A0ABV0PFI0_9TELE</name>
<dbReference type="GO" id="GO:0016301">
    <property type="term" value="F:kinase activity"/>
    <property type="evidence" value="ECO:0007669"/>
    <property type="project" value="UniProtKB-KW"/>
</dbReference>
<comment type="caution">
    <text evidence="2">The sequence shown here is derived from an EMBL/GenBank/DDBJ whole genome shotgun (WGS) entry which is preliminary data.</text>
</comment>
<gene>
    <name evidence="2" type="primary">NELL2_4</name>
    <name evidence="2" type="ORF">GOODEAATRI_020184</name>
</gene>
<proteinExistence type="predicted"/>
<keyword evidence="1" id="KW-0325">Glycoprotein</keyword>
<protein>
    <submittedName>
        <fullName evidence="2">Protein kinase C-binding protein nell2</fullName>
    </submittedName>
</protein>
<accession>A0ABV0PFI0</accession>
<keyword evidence="3" id="KW-1185">Reference proteome</keyword>
<organism evidence="2 3">
    <name type="scientific">Goodea atripinnis</name>
    <dbReference type="NCBI Taxonomy" id="208336"/>
    <lineage>
        <taxon>Eukaryota</taxon>
        <taxon>Metazoa</taxon>
        <taxon>Chordata</taxon>
        <taxon>Craniata</taxon>
        <taxon>Vertebrata</taxon>
        <taxon>Euteleostomi</taxon>
        <taxon>Actinopterygii</taxon>
        <taxon>Neopterygii</taxon>
        <taxon>Teleostei</taxon>
        <taxon>Neoteleostei</taxon>
        <taxon>Acanthomorphata</taxon>
        <taxon>Ovalentaria</taxon>
        <taxon>Atherinomorphae</taxon>
        <taxon>Cyprinodontiformes</taxon>
        <taxon>Goodeidae</taxon>
        <taxon>Goodea</taxon>
    </lineage>
</organism>
<dbReference type="EMBL" id="JAHRIO010071827">
    <property type="protein sequence ID" value="MEQ2182231.1"/>
    <property type="molecule type" value="Genomic_DNA"/>
</dbReference>
<dbReference type="InterPro" id="IPR051586">
    <property type="entry name" value="PKC-binding_NELL"/>
</dbReference>
<dbReference type="Proteomes" id="UP001476798">
    <property type="component" value="Unassembled WGS sequence"/>
</dbReference>
<sequence length="86" mass="9595">MFVVTDLEVCMEIGPHDLYVCEILAGQVMCRRMVCDCDNPNADLFCCPECDPRLSSQCLHQNGLLTYGSGDTWVENCQQCQCLVGL</sequence>
<reference evidence="2 3" key="1">
    <citation type="submission" date="2021-06" db="EMBL/GenBank/DDBJ databases">
        <authorList>
            <person name="Palmer J.M."/>
        </authorList>
    </citation>
    <scope>NUCLEOTIDE SEQUENCE [LARGE SCALE GENOMIC DNA]</scope>
    <source>
        <strain evidence="2 3">GA_2019</strain>
        <tissue evidence="2">Muscle</tissue>
    </source>
</reference>
<evidence type="ECO:0000256" key="1">
    <source>
        <dbReference type="ARBA" id="ARBA00023180"/>
    </source>
</evidence>
<evidence type="ECO:0000313" key="3">
    <source>
        <dbReference type="Proteomes" id="UP001476798"/>
    </source>
</evidence>
<keyword evidence="2" id="KW-0808">Transferase</keyword>
<dbReference type="PANTHER" id="PTHR24042">
    <property type="entry name" value="NEL HOMOLOG"/>
    <property type="match status" value="1"/>
</dbReference>
<evidence type="ECO:0000313" key="2">
    <source>
        <dbReference type="EMBL" id="MEQ2182231.1"/>
    </source>
</evidence>